<reference evidence="4 5" key="1">
    <citation type="submission" date="2016-11" db="EMBL/GenBank/DDBJ databases">
        <authorList>
            <person name="Jaros S."/>
            <person name="Januszkiewicz K."/>
            <person name="Wedrychowicz H."/>
        </authorList>
    </citation>
    <scope>NUCLEOTIDE SEQUENCE [LARGE SCALE GENOMIC DNA]</scope>
    <source>
        <strain evidence="4 5">DSM 9705</strain>
    </source>
</reference>
<dbReference type="SUPFAM" id="SSF51735">
    <property type="entry name" value="NAD(P)-binding Rossmann-fold domains"/>
    <property type="match status" value="1"/>
</dbReference>
<dbReference type="PRINTS" id="PR00080">
    <property type="entry name" value="SDRFAMILY"/>
</dbReference>
<dbReference type="Gene3D" id="3.40.50.720">
    <property type="entry name" value="NAD(P)-binding Rossmann-like Domain"/>
    <property type="match status" value="1"/>
</dbReference>
<dbReference type="GO" id="GO:0016616">
    <property type="term" value="F:oxidoreductase activity, acting on the CH-OH group of donors, NAD or NADP as acceptor"/>
    <property type="evidence" value="ECO:0007669"/>
    <property type="project" value="TreeGrafter"/>
</dbReference>
<name>A0A1M5VPT3_9BACT</name>
<dbReference type="AlphaFoldDB" id="A0A1M5VPT3"/>
<evidence type="ECO:0000313" key="4">
    <source>
        <dbReference type="EMBL" id="SHH77245.1"/>
    </source>
</evidence>
<comment type="similarity">
    <text evidence="1">Belongs to the short-chain dehydrogenases/reductases (SDR) family.</text>
</comment>
<dbReference type="PRINTS" id="PR00081">
    <property type="entry name" value="GDHRDH"/>
</dbReference>
<dbReference type="PANTHER" id="PTHR42760:SF133">
    <property type="entry name" value="3-OXOACYL-[ACYL-CARRIER-PROTEIN] REDUCTASE"/>
    <property type="match status" value="1"/>
</dbReference>
<dbReference type="SMART" id="SM00822">
    <property type="entry name" value="PKS_KR"/>
    <property type="match status" value="1"/>
</dbReference>
<dbReference type="InterPro" id="IPR002347">
    <property type="entry name" value="SDR_fam"/>
</dbReference>
<evidence type="ECO:0000256" key="1">
    <source>
        <dbReference type="ARBA" id="ARBA00006484"/>
    </source>
</evidence>
<sequence>MINPMELENHTIMVTGASSGIGRDVSILLSLLGAKLVLVGRNQEELKKTQELLDGPLHHHFSFDLSESETIAPWMKNVADETGPFDGLVHCAGIQITKPLRSLTSSDIEKVMQVNVNAAFGLLKGFRQRSVCAKPGSIVLIASVMGLVGQAGVTAYSASKGALIALAKSSALELARENIRINCVAPAHVSTEMAEQLMLQLTEDQVQAIKDMHPLGVGTPRDVANAIAFLLADTGKWITGTTLVVDGGYTAH</sequence>
<dbReference type="Proteomes" id="UP000184139">
    <property type="component" value="Unassembled WGS sequence"/>
</dbReference>
<dbReference type="GO" id="GO:0006633">
    <property type="term" value="P:fatty acid biosynthetic process"/>
    <property type="evidence" value="ECO:0007669"/>
    <property type="project" value="TreeGrafter"/>
</dbReference>
<dbReference type="PANTHER" id="PTHR42760">
    <property type="entry name" value="SHORT-CHAIN DEHYDROGENASES/REDUCTASES FAMILY MEMBER"/>
    <property type="match status" value="1"/>
</dbReference>
<dbReference type="STRING" id="1121409.SAMN02745124_01799"/>
<evidence type="ECO:0000256" key="2">
    <source>
        <dbReference type="ARBA" id="ARBA00023002"/>
    </source>
</evidence>
<dbReference type="FunFam" id="3.40.50.720:FF:000084">
    <property type="entry name" value="Short-chain dehydrogenase reductase"/>
    <property type="match status" value="1"/>
</dbReference>
<dbReference type="OrthoDB" id="9790785at2"/>
<evidence type="ECO:0000313" key="5">
    <source>
        <dbReference type="Proteomes" id="UP000184139"/>
    </source>
</evidence>
<dbReference type="InterPro" id="IPR036291">
    <property type="entry name" value="NAD(P)-bd_dom_sf"/>
</dbReference>
<gene>
    <name evidence="4" type="ORF">SAMN02745124_01799</name>
</gene>
<keyword evidence="5" id="KW-1185">Reference proteome</keyword>
<organism evidence="4 5">
    <name type="scientific">Desulfofustis glycolicus DSM 9705</name>
    <dbReference type="NCBI Taxonomy" id="1121409"/>
    <lineage>
        <taxon>Bacteria</taxon>
        <taxon>Pseudomonadati</taxon>
        <taxon>Thermodesulfobacteriota</taxon>
        <taxon>Desulfobulbia</taxon>
        <taxon>Desulfobulbales</taxon>
        <taxon>Desulfocapsaceae</taxon>
        <taxon>Desulfofustis</taxon>
    </lineage>
</organism>
<dbReference type="RefSeq" id="WP_073375330.1">
    <property type="nucleotide sequence ID" value="NZ_FQXS01000009.1"/>
</dbReference>
<accession>A0A1M5VPT3</accession>
<feature type="domain" description="Ketoreductase" evidence="3">
    <location>
        <begin position="10"/>
        <end position="187"/>
    </location>
</feature>
<proteinExistence type="inferred from homology"/>
<keyword evidence="2" id="KW-0560">Oxidoreductase</keyword>
<evidence type="ECO:0000259" key="3">
    <source>
        <dbReference type="SMART" id="SM00822"/>
    </source>
</evidence>
<dbReference type="EMBL" id="FQXS01000009">
    <property type="protein sequence ID" value="SHH77245.1"/>
    <property type="molecule type" value="Genomic_DNA"/>
</dbReference>
<dbReference type="InterPro" id="IPR057326">
    <property type="entry name" value="KR_dom"/>
</dbReference>
<dbReference type="Pfam" id="PF13561">
    <property type="entry name" value="adh_short_C2"/>
    <property type="match status" value="1"/>
</dbReference>
<protein>
    <submittedName>
        <fullName evidence="4">NAD(P)-dependent dehydrogenase, short-chain alcohol dehydrogenase family</fullName>
    </submittedName>
</protein>
<dbReference type="GO" id="GO:0048038">
    <property type="term" value="F:quinone binding"/>
    <property type="evidence" value="ECO:0007669"/>
    <property type="project" value="TreeGrafter"/>
</dbReference>